<reference evidence="10 11" key="1">
    <citation type="journal article" date="2023" name="Commun. Biol.">
        <title>Genome analysis of Parmales, the sister group of diatoms, reveals the evolutionary specialization of diatoms from phago-mixotrophs to photoautotrophs.</title>
        <authorList>
            <person name="Ban H."/>
            <person name="Sato S."/>
            <person name="Yoshikawa S."/>
            <person name="Yamada K."/>
            <person name="Nakamura Y."/>
            <person name="Ichinomiya M."/>
            <person name="Sato N."/>
            <person name="Blanc-Mathieu R."/>
            <person name="Endo H."/>
            <person name="Kuwata A."/>
            <person name="Ogata H."/>
        </authorList>
    </citation>
    <scope>NUCLEOTIDE SEQUENCE [LARGE SCALE GENOMIC DNA]</scope>
</reference>
<name>A0ABQ6MAR4_9STRA</name>
<feature type="transmembrane region" description="Helical" evidence="9">
    <location>
        <begin position="388"/>
        <end position="411"/>
    </location>
</feature>
<dbReference type="PANTHER" id="PTHR46494">
    <property type="entry name" value="CORA FAMILY METAL ION TRANSPORTER (EUROFUNG)"/>
    <property type="match status" value="1"/>
</dbReference>
<evidence type="ECO:0000256" key="8">
    <source>
        <dbReference type="SAM" id="MobiDB-lite"/>
    </source>
</evidence>
<evidence type="ECO:0000256" key="6">
    <source>
        <dbReference type="ARBA" id="ARBA00022989"/>
    </source>
</evidence>
<evidence type="ECO:0008006" key="12">
    <source>
        <dbReference type="Google" id="ProtNLM"/>
    </source>
</evidence>
<organism evidence="10 11">
    <name type="scientific">Tetraparma gracilis</name>
    <dbReference type="NCBI Taxonomy" id="2962635"/>
    <lineage>
        <taxon>Eukaryota</taxon>
        <taxon>Sar</taxon>
        <taxon>Stramenopiles</taxon>
        <taxon>Ochrophyta</taxon>
        <taxon>Bolidophyceae</taxon>
        <taxon>Parmales</taxon>
        <taxon>Triparmaceae</taxon>
        <taxon>Tetraparma</taxon>
    </lineage>
</organism>
<evidence type="ECO:0000256" key="1">
    <source>
        <dbReference type="ARBA" id="ARBA00004651"/>
    </source>
</evidence>
<evidence type="ECO:0000256" key="3">
    <source>
        <dbReference type="ARBA" id="ARBA00022448"/>
    </source>
</evidence>
<keyword evidence="3" id="KW-0813">Transport</keyword>
<feature type="region of interest" description="Disordered" evidence="8">
    <location>
        <begin position="1"/>
        <end position="54"/>
    </location>
</feature>
<evidence type="ECO:0000256" key="2">
    <source>
        <dbReference type="ARBA" id="ARBA00009765"/>
    </source>
</evidence>
<dbReference type="Pfam" id="PF01544">
    <property type="entry name" value="CorA"/>
    <property type="match status" value="1"/>
</dbReference>
<feature type="compositionally biased region" description="Basic and acidic residues" evidence="8">
    <location>
        <begin position="479"/>
        <end position="488"/>
    </location>
</feature>
<feature type="compositionally biased region" description="Basic and acidic residues" evidence="8">
    <location>
        <begin position="509"/>
        <end position="518"/>
    </location>
</feature>
<keyword evidence="4" id="KW-1003">Cell membrane</keyword>
<feature type="compositionally biased region" description="Polar residues" evidence="8">
    <location>
        <begin position="7"/>
        <end position="16"/>
    </location>
</feature>
<gene>
    <name evidence="10" type="ORF">TeGR_g11418</name>
</gene>
<feature type="transmembrane region" description="Helical" evidence="9">
    <location>
        <begin position="442"/>
        <end position="466"/>
    </location>
</feature>
<evidence type="ECO:0000256" key="4">
    <source>
        <dbReference type="ARBA" id="ARBA00022475"/>
    </source>
</evidence>
<evidence type="ECO:0000256" key="5">
    <source>
        <dbReference type="ARBA" id="ARBA00022692"/>
    </source>
</evidence>
<evidence type="ECO:0000256" key="9">
    <source>
        <dbReference type="SAM" id="Phobius"/>
    </source>
</evidence>
<proteinExistence type="inferred from homology"/>
<keyword evidence="7 9" id="KW-0472">Membrane</keyword>
<dbReference type="InterPro" id="IPR045861">
    <property type="entry name" value="CorA_cytoplasmic_dom"/>
</dbReference>
<sequence>MSGKWRSASQVVVTANSSHHHSPKSPAPVLTRRPSLEKQKSGSSWQIKGNQTPTDVDWDDQVSVQILDYSPLDLKESRGFVDHNAFSFQDEPLLGSSRPEWASVRWTNMDCILDHPGQVNILQQVLAHQLGTHAGELALESIAASGQRARMQFFPTSDGGSDRLFLLSKIPSMPEEFSARDQGTVAKLHNELLHPSEEYEEGLIEFELIVFILSPADKNLLTIQVGKEGDVWDPLRESLKSNKGGHHDVRNRTSKLLLWNLLNEALRECDHIDESFEAIIEPMLDYFETGDQHVGKEDHMMAASLKSEMHAFSRQVSPLKDVLAAMATMSTDNNTNHPQLLVADEVMYFEDLRDKSLRIIDNISDHAENCQRLQEALRLSDDRRDAKVQFFISVTLAVFSPLSFVVGFYGMNFVGECPPDHDGLSACPGGIKELFWPDGYSFVWSLIAFVSLVAIACFVALGILPLPRFGVPRFKVARKGGEDAKGEEGAGAVRRRSIVGISSPRKSPKNKEKSAARS</sequence>
<dbReference type="SUPFAM" id="SSF143865">
    <property type="entry name" value="CorA soluble domain-like"/>
    <property type="match status" value="1"/>
</dbReference>
<dbReference type="EMBL" id="BRYB01000106">
    <property type="protein sequence ID" value="GMI22865.1"/>
    <property type="molecule type" value="Genomic_DNA"/>
</dbReference>
<evidence type="ECO:0000313" key="10">
    <source>
        <dbReference type="EMBL" id="GMI22865.1"/>
    </source>
</evidence>
<dbReference type="SUPFAM" id="SSF144083">
    <property type="entry name" value="Magnesium transport protein CorA, transmembrane region"/>
    <property type="match status" value="1"/>
</dbReference>
<protein>
    <recommendedName>
        <fullName evidence="12">Magnesium transporter</fullName>
    </recommendedName>
</protein>
<comment type="similarity">
    <text evidence="2">Belongs to the CorA metal ion transporter (MIT) (TC 1.A.35) family.</text>
</comment>
<dbReference type="Gene3D" id="3.30.460.20">
    <property type="entry name" value="CorA soluble domain-like"/>
    <property type="match status" value="1"/>
</dbReference>
<accession>A0ABQ6MAR4</accession>
<keyword evidence="5 9" id="KW-0812">Transmembrane</keyword>
<dbReference type="InterPro" id="IPR045863">
    <property type="entry name" value="CorA_TM1_TM2"/>
</dbReference>
<dbReference type="PANTHER" id="PTHR46494:SF1">
    <property type="entry name" value="CORA FAMILY METAL ION TRANSPORTER (EUROFUNG)"/>
    <property type="match status" value="1"/>
</dbReference>
<keyword evidence="11" id="KW-1185">Reference proteome</keyword>
<evidence type="ECO:0000313" key="11">
    <source>
        <dbReference type="Proteomes" id="UP001165060"/>
    </source>
</evidence>
<comment type="caution">
    <text evidence="10">The sequence shown here is derived from an EMBL/GenBank/DDBJ whole genome shotgun (WGS) entry which is preliminary data.</text>
</comment>
<dbReference type="InterPro" id="IPR002523">
    <property type="entry name" value="MgTranspt_CorA/ZnTranspt_ZntB"/>
</dbReference>
<evidence type="ECO:0000256" key="7">
    <source>
        <dbReference type="ARBA" id="ARBA00023136"/>
    </source>
</evidence>
<feature type="compositionally biased region" description="Polar residues" evidence="8">
    <location>
        <begin position="41"/>
        <end position="54"/>
    </location>
</feature>
<dbReference type="Proteomes" id="UP001165060">
    <property type="component" value="Unassembled WGS sequence"/>
</dbReference>
<dbReference type="Gene3D" id="1.20.58.340">
    <property type="entry name" value="Magnesium transport protein CorA, transmembrane region"/>
    <property type="match status" value="2"/>
</dbReference>
<keyword evidence="6 9" id="KW-1133">Transmembrane helix</keyword>
<comment type="subcellular location">
    <subcellularLocation>
        <location evidence="1">Cell membrane</location>
        <topology evidence="1">Multi-pass membrane protein</topology>
    </subcellularLocation>
</comment>
<feature type="region of interest" description="Disordered" evidence="8">
    <location>
        <begin position="479"/>
        <end position="518"/>
    </location>
</feature>